<evidence type="ECO:0000256" key="5">
    <source>
        <dbReference type="ARBA" id="ARBA00023180"/>
    </source>
</evidence>
<dbReference type="RefSeq" id="XP_014679526.1">
    <property type="nucleotide sequence ID" value="XM_014824040.1"/>
</dbReference>
<keyword evidence="2" id="KW-0479">Metal-binding</keyword>
<reference evidence="10" key="1">
    <citation type="submission" date="2025-08" db="UniProtKB">
        <authorList>
            <consortium name="RefSeq"/>
        </authorList>
    </citation>
    <scope>IDENTIFICATION</scope>
</reference>
<dbReference type="PANTHER" id="PTHR19277:SF125">
    <property type="entry name" value="B6"/>
    <property type="match status" value="1"/>
</dbReference>
<dbReference type="PANTHER" id="PTHR19277">
    <property type="entry name" value="PENTRAXIN"/>
    <property type="match status" value="1"/>
</dbReference>
<proteinExistence type="predicted"/>
<keyword evidence="9" id="KW-1185">Reference proteome</keyword>
<dbReference type="InterPro" id="IPR003609">
    <property type="entry name" value="Pan_app"/>
</dbReference>
<name>A0ABM1F505_PRICU</name>
<dbReference type="SUPFAM" id="SSF49899">
    <property type="entry name" value="Concanavalin A-like lectins/glucanases"/>
    <property type="match status" value="1"/>
</dbReference>
<evidence type="ECO:0000313" key="10">
    <source>
        <dbReference type="RefSeq" id="XP_014679526.1"/>
    </source>
</evidence>
<accession>A0ABM1F505</accession>
<dbReference type="PROSITE" id="PS50948">
    <property type="entry name" value="PAN"/>
    <property type="match status" value="1"/>
</dbReference>
<organism evidence="9 10">
    <name type="scientific">Priapulus caudatus</name>
    <name type="common">Priapulid worm</name>
    <dbReference type="NCBI Taxonomy" id="37621"/>
    <lineage>
        <taxon>Eukaryota</taxon>
        <taxon>Metazoa</taxon>
        <taxon>Ecdysozoa</taxon>
        <taxon>Scalidophora</taxon>
        <taxon>Priapulida</taxon>
        <taxon>Priapulimorpha</taxon>
        <taxon>Priapulimorphida</taxon>
        <taxon>Priapulidae</taxon>
        <taxon>Priapulus</taxon>
    </lineage>
</organism>
<dbReference type="SMART" id="SM00159">
    <property type="entry name" value="PTX"/>
    <property type="match status" value="1"/>
</dbReference>
<evidence type="ECO:0000256" key="2">
    <source>
        <dbReference type="ARBA" id="ARBA00022723"/>
    </source>
</evidence>
<evidence type="ECO:0000256" key="3">
    <source>
        <dbReference type="ARBA" id="ARBA00022837"/>
    </source>
</evidence>
<protein>
    <submittedName>
        <fullName evidence="10">Uncharacterized protein LOC106819399 isoform X1</fullName>
    </submittedName>
</protein>
<evidence type="ECO:0000256" key="6">
    <source>
        <dbReference type="PROSITE-ProRule" id="PRU01172"/>
    </source>
</evidence>
<comment type="cofactor">
    <cofactor evidence="1">
        <name>Ca(2+)</name>
        <dbReference type="ChEBI" id="CHEBI:29108"/>
    </cofactor>
</comment>
<comment type="caution">
    <text evidence="6">Lacks conserved residue(s) required for the propagation of feature annotation.</text>
</comment>
<sequence length="431" mass="48022">MNMVTNETFAVHNMQAISHVTKGERTFYCIGYYPVLCIINSCLRQRRRNIDILLQSMYVIYLMGDEYCILQRDNTCLSCYYQMRSGSSRKKMYTSTLAALLGVALLSCEATAVKEEYFTLYASDTAITSSVISTYAASHVRCTVQCMADGSCEGFNLQQTDTATTCQLLSNIALDATSCEPTAATDATDSAAYLGEKVNQDIYLCQHASDYSMHFPTKSTTDYAVIPNAFPLGFNQISVCLWLRVPADSFVDCLTKYGSDCPYHSVWTYHRDGNSNEEMEYTVYPDGCMRFYMWGSESIRAKVCDYLITDGNWHFVCTTYNSLTGAHQIFLDDQPKYTGTSSRLVSYIADTGANFIIGQDVDYTQTDFNETQAFVGDLADLNVYHRILTDAEVATIRTSCLSNGGSAIKWLDFKTTIAGGVSLDMPSNCTP</sequence>
<dbReference type="Gene3D" id="2.60.120.200">
    <property type="match status" value="1"/>
</dbReference>
<dbReference type="InterPro" id="IPR051360">
    <property type="entry name" value="Neuronal_Pentraxin_Related"/>
</dbReference>
<dbReference type="InterPro" id="IPR001759">
    <property type="entry name" value="PTX_dom"/>
</dbReference>
<dbReference type="InterPro" id="IPR013320">
    <property type="entry name" value="ConA-like_dom_sf"/>
</dbReference>
<evidence type="ECO:0000256" key="4">
    <source>
        <dbReference type="ARBA" id="ARBA00023157"/>
    </source>
</evidence>
<dbReference type="Proteomes" id="UP000695022">
    <property type="component" value="Unplaced"/>
</dbReference>
<evidence type="ECO:0000313" key="9">
    <source>
        <dbReference type="Proteomes" id="UP000695022"/>
    </source>
</evidence>
<keyword evidence="4" id="KW-1015">Disulfide bond</keyword>
<dbReference type="Pfam" id="PF00354">
    <property type="entry name" value="Pentaxin"/>
    <property type="match status" value="1"/>
</dbReference>
<evidence type="ECO:0000256" key="1">
    <source>
        <dbReference type="ARBA" id="ARBA00001913"/>
    </source>
</evidence>
<feature type="domain" description="Apple" evidence="7">
    <location>
        <begin position="108"/>
        <end position="192"/>
    </location>
</feature>
<keyword evidence="5" id="KW-0325">Glycoprotein</keyword>
<evidence type="ECO:0000259" key="7">
    <source>
        <dbReference type="PROSITE" id="PS50948"/>
    </source>
</evidence>
<keyword evidence="3" id="KW-0106">Calcium</keyword>
<evidence type="ECO:0000259" key="8">
    <source>
        <dbReference type="PROSITE" id="PS51828"/>
    </source>
</evidence>
<feature type="domain" description="Pentraxin (PTX)" evidence="8">
    <location>
        <begin position="209"/>
        <end position="430"/>
    </location>
</feature>
<gene>
    <name evidence="10" type="primary">LOC106819399</name>
</gene>
<dbReference type="GeneID" id="106819399"/>
<dbReference type="PROSITE" id="PS51828">
    <property type="entry name" value="PTX_2"/>
    <property type="match status" value="1"/>
</dbReference>